<dbReference type="Proteomes" id="UP000838412">
    <property type="component" value="Chromosome 16"/>
</dbReference>
<dbReference type="AlphaFoldDB" id="A0A8K0EC45"/>
<reference evidence="1" key="1">
    <citation type="submission" date="2022-01" db="EMBL/GenBank/DDBJ databases">
        <authorList>
            <person name="Braso-Vives M."/>
        </authorList>
    </citation>
    <scope>NUCLEOTIDE SEQUENCE</scope>
</reference>
<keyword evidence="2" id="KW-1185">Reference proteome</keyword>
<protein>
    <submittedName>
        <fullName evidence="1">Hypp7949 protein</fullName>
    </submittedName>
</protein>
<proteinExistence type="predicted"/>
<sequence>MYWTQLPDVLPEYVSSFGCAVAKFHNLEMIEGVKRHGSEEMPWMARNQRVLMYWTQLPDVLPEYVSSFGCAVAKFHNLEMIEGVKWHGSEEMPWMVRNQRVLTYWTQLPDVLPEYVSSFGCAVAKFHNLEMIEGVKWYRSEEMSWMVQNQRVVGL</sequence>
<dbReference type="EMBL" id="OV696701">
    <property type="protein sequence ID" value="CAH1247584.1"/>
    <property type="molecule type" value="Genomic_DNA"/>
</dbReference>
<accession>A0A8K0EC45</accession>
<gene>
    <name evidence="1" type="primary">Hypp7949</name>
    <name evidence="1" type="ORF">BLAG_LOCUS9206</name>
</gene>
<evidence type="ECO:0000313" key="1">
    <source>
        <dbReference type="EMBL" id="CAH1247584.1"/>
    </source>
</evidence>
<evidence type="ECO:0000313" key="2">
    <source>
        <dbReference type="Proteomes" id="UP000838412"/>
    </source>
</evidence>
<name>A0A8K0EC45_BRALA</name>
<organism evidence="1 2">
    <name type="scientific">Branchiostoma lanceolatum</name>
    <name type="common">Common lancelet</name>
    <name type="synonym">Amphioxus lanceolatum</name>
    <dbReference type="NCBI Taxonomy" id="7740"/>
    <lineage>
        <taxon>Eukaryota</taxon>
        <taxon>Metazoa</taxon>
        <taxon>Chordata</taxon>
        <taxon>Cephalochordata</taxon>
        <taxon>Leptocardii</taxon>
        <taxon>Amphioxiformes</taxon>
        <taxon>Branchiostomatidae</taxon>
        <taxon>Branchiostoma</taxon>
    </lineage>
</organism>